<organism evidence="8 9">
    <name type="scientific">Gordonia mangrovi</name>
    <dbReference type="NCBI Taxonomy" id="2665643"/>
    <lineage>
        <taxon>Bacteria</taxon>
        <taxon>Bacillati</taxon>
        <taxon>Actinomycetota</taxon>
        <taxon>Actinomycetes</taxon>
        <taxon>Mycobacteriales</taxon>
        <taxon>Gordoniaceae</taxon>
        <taxon>Gordonia</taxon>
    </lineage>
</organism>
<comment type="caution">
    <text evidence="8">The sequence shown here is derived from an EMBL/GenBank/DDBJ whole genome shotgun (WGS) entry which is preliminary data.</text>
</comment>
<proteinExistence type="predicted"/>
<evidence type="ECO:0000259" key="7">
    <source>
        <dbReference type="Pfam" id="PF03176"/>
    </source>
</evidence>
<feature type="domain" description="Membrane transport protein MMPL" evidence="7">
    <location>
        <begin position="47"/>
        <end position="366"/>
    </location>
</feature>
<feature type="transmembrane region" description="Helical" evidence="6">
    <location>
        <begin position="187"/>
        <end position="220"/>
    </location>
</feature>
<dbReference type="Pfam" id="PF03176">
    <property type="entry name" value="MMPL"/>
    <property type="match status" value="2"/>
</dbReference>
<feature type="transmembrane region" description="Helical" evidence="6">
    <location>
        <begin position="14"/>
        <end position="34"/>
    </location>
</feature>
<evidence type="ECO:0000256" key="1">
    <source>
        <dbReference type="ARBA" id="ARBA00004651"/>
    </source>
</evidence>
<feature type="transmembrane region" description="Helical" evidence="6">
    <location>
        <begin position="232"/>
        <end position="253"/>
    </location>
</feature>
<evidence type="ECO:0000313" key="9">
    <source>
        <dbReference type="Proteomes" id="UP000475545"/>
    </source>
</evidence>
<sequence length="731" mass="75901">MFTSVAGWTVRNRWSVVAAWAVALVSCVVLAGMFGGDSITNFADDERTESGRALATLNAAAGGSAADEARVVVATDPSMPGGVRNPIVRTEVDALRDLITTIDPDTRMADLYAAEVTNDTAISPDATVGYTTVTVPARSDSERADLVAEIKDAAAQFDVPDTRVNFAGDWFAEQAPAGMGEAIGIGLAMIILLIAFGTLVAAGLPLLTALFGVGVGASVLLLLQNVVDTPNFAVSLTVMLGIGVGIDYALLILTRFRAALADGTSVPDAVVAAMDTAGRSVAFAGATVTIAIAGLLTQGGVIGPTMTLAGCAGVLAVMLAALTLLPALLAIIGTRVNKLAIPGLRTRPGTDGALALRWSQTVQRHPWGGVLVALAILIVLSIPVLDLRLGFGDAGNRPAEDTTRIAYDDLARGFGDGANGPLFLVTELPDGAADTERVQTLAASLESTSGVAAVSPPIPLGRVDGNPVTMLTVTPTTGPQELATLDLIHHIRDTVVPQSGLPVELTGVAVGGNDFAELTLSRLPLMIAVVLICSFVLLALAFRSIVIPTKAIVMNLLSLGAAFGVIVAVFQWGWGMELIGVGKVGPTEAWVPIVLFAVAFGLAMDYEVFLVSRIRERYLATGDATGSVTEGLAKTARVITAAAAIMVCVFASFVFFDDRGLKAMGLGLATAVFIDATVVRMLLVPATMEILGRYNWYWPSWLARVPSLDGVHRSAHEPDVLAAVPARADVH</sequence>
<keyword evidence="2" id="KW-1003">Cell membrane</keyword>
<dbReference type="GO" id="GO:0005886">
    <property type="term" value="C:plasma membrane"/>
    <property type="evidence" value="ECO:0007669"/>
    <property type="project" value="UniProtKB-SubCell"/>
</dbReference>
<reference evidence="8 9" key="1">
    <citation type="submission" date="2019-11" db="EMBL/GenBank/DDBJ databases">
        <title>Gordonia sp. nov., a novel actinobacterium isolated from mangrove soil in Hainan.</title>
        <authorList>
            <person name="Huang X."/>
            <person name="Xie Y."/>
            <person name="Chu X."/>
            <person name="Xiao K."/>
        </authorList>
    </citation>
    <scope>NUCLEOTIDE SEQUENCE [LARGE SCALE GENOMIC DNA]</scope>
    <source>
        <strain evidence="8 9">HNM0687</strain>
    </source>
</reference>
<feature type="transmembrane region" description="Helical" evidence="6">
    <location>
        <begin position="589"/>
        <end position="609"/>
    </location>
</feature>
<evidence type="ECO:0000256" key="2">
    <source>
        <dbReference type="ARBA" id="ARBA00022475"/>
    </source>
</evidence>
<feature type="transmembrane region" description="Helical" evidence="6">
    <location>
        <begin position="662"/>
        <end position="683"/>
    </location>
</feature>
<accession>A0A6L7GQ72</accession>
<dbReference type="Gene3D" id="1.20.1640.10">
    <property type="entry name" value="Multidrug efflux transporter AcrB transmembrane domain"/>
    <property type="match status" value="2"/>
</dbReference>
<feature type="transmembrane region" description="Helical" evidence="6">
    <location>
        <begin position="367"/>
        <end position="385"/>
    </location>
</feature>
<feature type="domain" description="Membrane transport protein MMPL" evidence="7">
    <location>
        <begin position="430"/>
        <end position="700"/>
    </location>
</feature>
<feature type="transmembrane region" description="Helical" evidence="6">
    <location>
        <begin position="307"/>
        <end position="332"/>
    </location>
</feature>
<protein>
    <submittedName>
        <fullName evidence="8">MMPL family transporter</fullName>
    </submittedName>
</protein>
<evidence type="ECO:0000256" key="5">
    <source>
        <dbReference type="ARBA" id="ARBA00023136"/>
    </source>
</evidence>
<dbReference type="Proteomes" id="UP000475545">
    <property type="component" value="Unassembled WGS sequence"/>
</dbReference>
<evidence type="ECO:0000256" key="3">
    <source>
        <dbReference type="ARBA" id="ARBA00022692"/>
    </source>
</evidence>
<dbReference type="SUPFAM" id="SSF82866">
    <property type="entry name" value="Multidrug efflux transporter AcrB transmembrane domain"/>
    <property type="match status" value="2"/>
</dbReference>
<keyword evidence="4 6" id="KW-1133">Transmembrane helix</keyword>
<dbReference type="PANTHER" id="PTHR33406">
    <property type="entry name" value="MEMBRANE PROTEIN MJ1562-RELATED"/>
    <property type="match status" value="1"/>
</dbReference>
<feature type="transmembrane region" description="Helical" evidence="6">
    <location>
        <begin position="554"/>
        <end position="574"/>
    </location>
</feature>
<dbReference type="InterPro" id="IPR050545">
    <property type="entry name" value="Mycobact_MmpL"/>
</dbReference>
<dbReference type="InterPro" id="IPR004869">
    <property type="entry name" value="MMPL_dom"/>
</dbReference>
<evidence type="ECO:0000256" key="6">
    <source>
        <dbReference type="SAM" id="Phobius"/>
    </source>
</evidence>
<feature type="transmembrane region" description="Helical" evidence="6">
    <location>
        <begin position="638"/>
        <end position="656"/>
    </location>
</feature>
<gene>
    <name evidence="8" type="ORF">GIY30_11835</name>
</gene>
<keyword evidence="9" id="KW-1185">Reference proteome</keyword>
<dbReference type="RefSeq" id="WP_160902241.1">
    <property type="nucleotide sequence ID" value="NZ_CP102850.1"/>
</dbReference>
<feature type="transmembrane region" description="Helical" evidence="6">
    <location>
        <begin position="523"/>
        <end position="542"/>
    </location>
</feature>
<keyword evidence="5 6" id="KW-0472">Membrane</keyword>
<dbReference type="AlphaFoldDB" id="A0A6L7GQ72"/>
<name>A0A6L7GQ72_9ACTN</name>
<dbReference type="EMBL" id="WMBR01000003">
    <property type="protein sequence ID" value="MXP22036.1"/>
    <property type="molecule type" value="Genomic_DNA"/>
</dbReference>
<feature type="transmembrane region" description="Helical" evidence="6">
    <location>
        <begin position="281"/>
        <end position="301"/>
    </location>
</feature>
<evidence type="ECO:0000256" key="4">
    <source>
        <dbReference type="ARBA" id="ARBA00022989"/>
    </source>
</evidence>
<keyword evidence="3 6" id="KW-0812">Transmembrane</keyword>
<dbReference type="PANTHER" id="PTHR33406:SF13">
    <property type="entry name" value="MEMBRANE PROTEIN YDFJ"/>
    <property type="match status" value="1"/>
</dbReference>
<comment type="subcellular location">
    <subcellularLocation>
        <location evidence="1">Cell membrane</location>
        <topology evidence="1">Multi-pass membrane protein</topology>
    </subcellularLocation>
</comment>
<evidence type="ECO:0000313" key="8">
    <source>
        <dbReference type="EMBL" id="MXP22036.1"/>
    </source>
</evidence>